<keyword evidence="2" id="KW-1185">Reference proteome</keyword>
<evidence type="ECO:0000313" key="2">
    <source>
        <dbReference type="Proteomes" id="UP000828390"/>
    </source>
</evidence>
<reference evidence="1" key="2">
    <citation type="submission" date="2020-11" db="EMBL/GenBank/DDBJ databases">
        <authorList>
            <person name="McCartney M.A."/>
            <person name="Auch B."/>
            <person name="Kono T."/>
            <person name="Mallez S."/>
            <person name="Becker A."/>
            <person name="Gohl D.M."/>
            <person name="Silverstein K.A.T."/>
            <person name="Koren S."/>
            <person name="Bechman K.B."/>
            <person name="Herman A."/>
            <person name="Abrahante J.E."/>
            <person name="Garbe J."/>
        </authorList>
    </citation>
    <scope>NUCLEOTIDE SEQUENCE</scope>
    <source>
        <strain evidence="1">Duluth1</strain>
        <tissue evidence="1">Whole animal</tissue>
    </source>
</reference>
<name>A0A9D4H8J0_DREPO</name>
<sequence length="167" mass="18334">MEPAREIPYVLTLDRAGNTFVLAEHNTAELYGRIGYIDVGNADLLELTASQKNCLTVPTVSPTTLQLNCKIDFPITSAMLIHRHRDLSPWDQAQTAMIVHADEYLFTKLQVPRTTSAIKTFQAPHHAVHPNAPTCTQTNVKPISIACKDGTGTGTLSLQLLGITRKD</sequence>
<dbReference type="Proteomes" id="UP000828390">
    <property type="component" value="Unassembled WGS sequence"/>
</dbReference>
<reference evidence="1" key="1">
    <citation type="journal article" date="2019" name="bioRxiv">
        <title>The Genome of the Zebra Mussel, Dreissena polymorpha: A Resource for Invasive Species Research.</title>
        <authorList>
            <person name="McCartney M.A."/>
            <person name="Auch B."/>
            <person name="Kono T."/>
            <person name="Mallez S."/>
            <person name="Zhang Y."/>
            <person name="Obille A."/>
            <person name="Becker A."/>
            <person name="Abrahante J.E."/>
            <person name="Garbe J."/>
            <person name="Badalamenti J.P."/>
            <person name="Herman A."/>
            <person name="Mangelson H."/>
            <person name="Liachko I."/>
            <person name="Sullivan S."/>
            <person name="Sone E.D."/>
            <person name="Koren S."/>
            <person name="Silverstein K.A.T."/>
            <person name="Beckman K.B."/>
            <person name="Gohl D.M."/>
        </authorList>
    </citation>
    <scope>NUCLEOTIDE SEQUENCE</scope>
    <source>
        <strain evidence="1">Duluth1</strain>
        <tissue evidence="1">Whole animal</tissue>
    </source>
</reference>
<protein>
    <submittedName>
        <fullName evidence="1">Uncharacterized protein</fullName>
    </submittedName>
</protein>
<dbReference type="EMBL" id="JAIWYP010000004">
    <property type="protein sequence ID" value="KAH3831594.1"/>
    <property type="molecule type" value="Genomic_DNA"/>
</dbReference>
<organism evidence="1 2">
    <name type="scientific">Dreissena polymorpha</name>
    <name type="common">Zebra mussel</name>
    <name type="synonym">Mytilus polymorpha</name>
    <dbReference type="NCBI Taxonomy" id="45954"/>
    <lineage>
        <taxon>Eukaryota</taxon>
        <taxon>Metazoa</taxon>
        <taxon>Spiralia</taxon>
        <taxon>Lophotrochozoa</taxon>
        <taxon>Mollusca</taxon>
        <taxon>Bivalvia</taxon>
        <taxon>Autobranchia</taxon>
        <taxon>Heteroconchia</taxon>
        <taxon>Euheterodonta</taxon>
        <taxon>Imparidentia</taxon>
        <taxon>Neoheterodontei</taxon>
        <taxon>Myida</taxon>
        <taxon>Dreissenoidea</taxon>
        <taxon>Dreissenidae</taxon>
        <taxon>Dreissena</taxon>
    </lineage>
</organism>
<accession>A0A9D4H8J0</accession>
<proteinExistence type="predicted"/>
<gene>
    <name evidence="1" type="ORF">DPMN_104864</name>
</gene>
<evidence type="ECO:0000313" key="1">
    <source>
        <dbReference type="EMBL" id="KAH3831594.1"/>
    </source>
</evidence>
<comment type="caution">
    <text evidence="1">The sequence shown here is derived from an EMBL/GenBank/DDBJ whole genome shotgun (WGS) entry which is preliminary data.</text>
</comment>
<dbReference type="AlphaFoldDB" id="A0A9D4H8J0"/>